<evidence type="ECO:0000256" key="3">
    <source>
        <dbReference type="ARBA" id="ARBA00004514"/>
    </source>
</evidence>
<comment type="function">
    <text evidence="1">Positive regulator of amino acid starvation-induced autophagy.</text>
</comment>
<evidence type="ECO:0000256" key="2">
    <source>
        <dbReference type="ARBA" id="ARBA00004255"/>
    </source>
</evidence>
<sequence>MTRVLELQHTLVDLSKRVDAVKEENVNLRTENQILGQYIEKLMATSSIFQSSSPPPHGGHSTISSSAIAPYTVEGVNNSDAVFHYEESSELASEDDIA</sequence>
<evidence type="ECO:0000256" key="7">
    <source>
        <dbReference type="ARBA" id="ARBA00023034"/>
    </source>
</evidence>
<dbReference type="Gene3D" id="1.20.5.170">
    <property type="match status" value="1"/>
</dbReference>
<dbReference type="AlphaFoldDB" id="A0A0R3X741"/>
<keyword evidence="9" id="KW-0472">Membrane</keyword>
<keyword evidence="6" id="KW-0963">Cytoplasm</keyword>
<evidence type="ECO:0000256" key="5">
    <source>
        <dbReference type="ARBA" id="ARBA00010880"/>
    </source>
</evidence>
<gene>
    <name evidence="11" type="ORF">TTAC_LOCUS9340</name>
</gene>
<dbReference type="Proteomes" id="UP000274429">
    <property type="component" value="Unassembled WGS sequence"/>
</dbReference>
<evidence type="ECO:0000256" key="1">
    <source>
        <dbReference type="ARBA" id="ARBA00002743"/>
    </source>
</evidence>
<dbReference type="Pfam" id="PF10224">
    <property type="entry name" value="DUF2205"/>
    <property type="match status" value="1"/>
</dbReference>
<dbReference type="GO" id="GO:0005829">
    <property type="term" value="C:cytosol"/>
    <property type="evidence" value="ECO:0007669"/>
    <property type="project" value="UniProtKB-SubCell"/>
</dbReference>
<dbReference type="GO" id="GO:0000139">
    <property type="term" value="C:Golgi membrane"/>
    <property type="evidence" value="ECO:0007669"/>
    <property type="project" value="UniProtKB-SubCell"/>
</dbReference>
<dbReference type="InterPro" id="IPR019357">
    <property type="entry name" value="SCOC"/>
</dbReference>
<evidence type="ECO:0000256" key="9">
    <source>
        <dbReference type="ARBA" id="ARBA00023136"/>
    </source>
</evidence>
<evidence type="ECO:0000313" key="11">
    <source>
        <dbReference type="EMBL" id="VDM34111.1"/>
    </source>
</evidence>
<dbReference type="STRING" id="6205.A0A0R3X741"/>
<dbReference type="PANTHER" id="PTHR21614">
    <property type="entry name" value="SHORT COILED COIL PROTEIN"/>
    <property type="match status" value="1"/>
</dbReference>
<proteinExistence type="inferred from homology"/>
<reference evidence="11 12" key="2">
    <citation type="submission" date="2018-11" db="EMBL/GenBank/DDBJ databases">
        <authorList>
            <consortium name="Pathogen Informatics"/>
        </authorList>
    </citation>
    <scope>NUCLEOTIDE SEQUENCE [LARGE SCALE GENOMIC DNA]</scope>
</reference>
<dbReference type="GO" id="GO:0005802">
    <property type="term" value="C:trans-Golgi network"/>
    <property type="evidence" value="ECO:0007669"/>
    <property type="project" value="TreeGrafter"/>
</dbReference>
<evidence type="ECO:0000256" key="10">
    <source>
        <dbReference type="SAM" id="Coils"/>
    </source>
</evidence>
<protein>
    <submittedName>
        <fullName evidence="13">Short coiled-coil protein</fullName>
    </submittedName>
</protein>
<dbReference type="EMBL" id="UYWX01020768">
    <property type="protein sequence ID" value="VDM34111.1"/>
    <property type="molecule type" value="Genomic_DNA"/>
</dbReference>
<keyword evidence="8 10" id="KW-0175">Coiled coil</keyword>
<comment type="similarity">
    <text evidence="5">Belongs to the SCOC family.</text>
</comment>
<evidence type="ECO:0000256" key="6">
    <source>
        <dbReference type="ARBA" id="ARBA00022490"/>
    </source>
</evidence>
<keyword evidence="12" id="KW-1185">Reference proteome</keyword>
<evidence type="ECO:0000256" key="8">
    <source>
        <dbReference type="ARBA" id="ARBA00023054"/>
    </source>
</evidence>
<comment type="subcellular location">
    <subcellularLocation>
        <location evidence="3">Cytoplasm</location>
        <location evidence="3">Cytosol</location>
    </subcellularLocation>
    <subcellularLocation>
        <location evidence="2">Golgi apparatus membrane</location>
        <topology evidence="2">Peripheral membrane protein</topology>
        <orientation evidence="2">Cytoplasmic side</orientation>
    </subcellularLocation>
    <subcellularLocation>
        <location evidence="4">Golgi apparatus</location>
        <location evidence="4">trans-Golgi network</location>
    </subcellularLocation>
</comment>
<reference evidence="13" key="1">
    <citation type="submission" date="2017-02" db="UniProtKB">
        <authorList>
            <consortium name="WormBaseParasite"/>
        </authorList>
    </citation>
    <scope>IDENTIFICATION</scope>
</reference>
<evidence type="ECO:0000313" key="12">
    <source>
        <dbReference type="Proteomes" id="UP000274429"/>
    </source>
</evidence>
<evidence type="ECO:0000256" key="4">
    <source>
        <dbReference type="ARBA" id="ARBA00004601"/>
    </source>
</evidence>
<dbReference type="OrthoDB" id="2163284at2759"/>
<name>A0A0R3X741_HYDTA</name>
<organism evidence="13">
    <name type="scientific">Hydatigena taeniaeformis</name>
    <name type="common">Feline tapeworm</name>
    <name type="synonym">Taenia taeniaeformis</name>
    <dbReference type="NCBI Taxonomy" id="6205"/>
    <lineage>
        <taxon>Eukaryota</taxon>
        <taxon>Metazoa</taxon>
        <taxon>Spiralia</taxon>
        <taxon>Lophotrochozoa</taxon>
        <taxon>Platyhelminthes</taxon>
        <taxon>Cestoda</taxon>
        <taxon>Eucestoda</taxon>
        <taxon>Cyclophyllidea</taxon>
        <taxon>Taeniidae</taxon>
        <taxon>Hydatigera</taxon>
    </lineage>
</organism>
<feature type="coiled-coil region" evidence="10">
    <location>
        <begin position="4"/>
        <end position="31"/>
    </location>
</feature>
<evidence type="ECO:0000313" key="13">
    <source>
        <dbReference type="WBParaSite" id="TTAC_0000935501-mRNA-1"/>
    </source>
</evidence>
<accession>A0A0R3X741</accession>
<dbReference type="PANTHER" id="PTHR21614:SF0">
    <property type="entry name" value="GEO08385P1"/>
    <property type="match status" value="1"/>
</dbReference>
<dbReference type="WBParaSite" id="TTAC_0000935501-mRNA-1">
    <property type="protein sequence ID" value="TTAC_0000935501-mRNA-1"/>
    <property type="gene ID" value="TTAC_0000935501"/>
</dbReference>
<keyword evidence="7" id="KW-0333">Golgi apparatus</keyword>